<dbReference type="GO" id="GO:0005737">
    <property type="term" value="C:cytoplasm"/>
    <property type="evidence" value="ECO:0000318"/>
    <property type="project" value="GO_Central"/>
</dbReference>
<organism evidence="4 5">
    <name type="scientific">Helianthus annuus</name>
    <name type="common">Common sunflower</name>
    <dbReference type="NCBI Taxonomy" id="4232"/>
    <lineage>
        <taxon>Eukaryota</taxon>
        <taxon>Viridiplantae</taxon>
        <taxon>Streptophyta</taxon>
        <taxon>Embryophyta</taxon>
        <taxon>Tracheophyta</taxon>
        <taxon>Spermatophyta</taxon>
        <taxon>Magnoliopsida</taxon>
        <taxon>eudicotyledons</taxon>
        <taxon>Gunneridae</taxon>
        <taxon>Pentapetalae</taxon>
        <taxon>asterids</taxon>
        <taxon>campanulids</taxon>
        <taxon>Asterales</taxon>
        <taxon>Asteraceae</taxon>
        <taxon>Asteroideae</taxon>
        <taxon>Heliantheae alliance</taxon>
        <taxon>Heliantheae</taxon>
        <taxon>Helianthus</taxon>
    </lineage>
</organism>
<dbReference type="PROSITE" id="PS50072">
    <property type="entry name" value="CSA_PPIASE_2"/>
    <property type="match status" value="1"/>
</dbReference>
<dbReference type="InterPro" id="IPR029000">
    <property type="entry name" value="Cyclophilin-like_dom_sf"/>
</dbReference>
<comment type="similarity">
    <text evidence="1 2">Belongs to the cyclophilin-type PPIase family.</text>
</comment>
<comment type="function">
    <text evidence="2">PPIases accelerate the folding of proteins. It catalyzes the cis-trans isomerization of proline imidic peptide bonds in oligopeptides.</text>
</comment>
<gene>
    <name evidence="4" type="ORF">HannXRQ_Chr16g0507421</name>
</gene>
<dbReference type="EMBL" id="CM007905">
    <property type="protein sequence ID" value="OTF91134.1"/>
    <property type="molecule type" value="Genomic_DNA"/>
</dbReference>
<dbReference type="AlphaFoldDB" id="A0A251RXP0"/>
<evidence type="ECO:0000313" key="4">
    <source>
        <dbReference type="EMBL" id="OTF91134.1"/>
    </source>
</evidence>
<keyword evidence="5" id="KW-1185">Reference proteome</keyword>
<accession>A0A251RXP0</accession>
<dbReference type="Proteomes" id="UP000215914">
    <property type="component" value="Chromosome 16"/>
</dbReference>
<evidence type="ECO:0000313" key="5">
    <source>
        <dbReference type="Proteomes" id="UP000215914"/>
    </source>
</evidence>
<dbReference type="PANTHER" id="PTHR11071">
    <property type="entry name" value="PEPTIDYL-PROLYL CIS-TRANS ISOMERASE"/>
    <property type="match status" value="1"/>
</dbReference>
<keyword evidence="2" id="KW-0697">Rotamase</keyword>
<dbReference type="PANTHER" id="PTHR11071:SF447">
    <property type="entry name" value="PEPTIDYL-PROLYL CIS-TRANS ISOMERASE CYP63"/>
    <property type="match status" value="1"/>
</dbReference>
<evidence type="ECO:0000256" key="1">
    <source>
        <dbReference type="ARBA" id="ARBA00007365"/>
    </source>
</evidence>
<dbReference type="GO" id="GO:0006457">
    <property type="term" value="P:protein folding"/>
    <property type="evidence" value="ECO:0000318"/>
    <property type="project" value="GO_Central"/>
</dbReference>
<protein>
    <recommendedName>
        <fullName evidence="2">Peptidyl-prolyl cis-trans isomerase</fullName>
        <shortName evidence="2">PPIase</shortName>
        <ecNumber evidence="2">5.2.1.8</ecNumber>
    </recommendedName>
</protein>
<proteinExistence type="inferred from homology"/>
<feature type="domain" description="PPIase cyclophilin-type" evidence="3">
    <location>
        <begin position="1"/>
        <end position="74"/>
    </location>
</feature>
<dbReference type="GO" id="GO:0003755">
    <property type="term" value="F:peptidyl-prolyl cis-trans isomerase activity"/>
    <property type="evidence" value="ECO:0000318"/>
    <property type="project" value="GO_Central"/>
</dbReference>
<dbReference type="InParanoid" id="A0A251RXP0"/>
<dbReference type="Gene3D" id="2.40.100.10">
    <property type="entry name" value="Cyclophilin-like"/>
    <property type="match status" value="1"/>
</dbReference>
<comment type="catalytic activity">
    <reaction evidence="2">
        <text>[protein]-peptidylproline (omega=180) = [protein]-peptidylproline (omega=0)</text>
        <dbReference type="Rhea" id="RHEA:16237"/>
        <dbReference type="Rhea" id="RHEA-COMP:10747"/>
        <dbReference type="Rhea" id="RHEA-COMP:10748"/>
        <dbReference type="ChEBI" id="CHEBI:83833"/>
        <dbReference type="ChEBI" id="CHEBI:83834"/>
        <dbReference type="EC" id="5.2.1.8"/>
    </reaction>
</comment>
<evidence type="ECO:0000256" key="2">
    <source>
        <dbReference type="RuleBase" id="RU363019"/>
    </source>
</evidence>
<name>A0A251RXP0_HELAN</name>
<dbReference type="GO" id="GO:0016018">
    <property type="term" value="F:cyclosporin A binding"/>
    <property type="evidence" value="ECO:0000318"/>
    <property type="project" value="GO_Central"/>
</dbReference>
<evidence type="ECO:0000259" key="3">
    <source>
        <dbReference type="PROSITE" id="PS50072"/>
    </source>
</evidence>
<sequence length="87" mass="10118">MFLCLSQSNTYSTCTGGESIYGKYFKDKNFQLRHSEPGMLSMGNKGANTNGSRFFLTFRPLQMLDRYFNFPFLFIIQKLTTNIFCLQ</sequence>
<dbReference type="STRING" id="4232.A0A251RXP0"/>
<reference evidence="5" key="1">
    <citation type="journal article" date="2017" name="Nature">
        <title>The sunflower genome provides insights into oil metabolism, flowering and Asterid evolution.</title>
        <authorList>
            <person name="Badouin H."/>
            <person name="Gouzy J."/>
            <person name="Grassa C.J."/>
            <person name="Murat F."/>
            <person name="Staton S.E."/>
            <person name="Cottret L."/>
            <person name="Lelandais-Briere C."/>
            <person name="Owens G.L."/>
            <person name="Carrere S."/>
            <person name="Mayjonade B."/>
            <person name="Legrand L."/>
            <person name="Gill N."/>
            <person name="Kane N.C."/>
            <person name="Bowers J.E."/>
            <person name="Hubner S."/>
            <person name="Bellec A."/>
            <person name="Berard A."/>
            <person name="Berges H."/>
            <person name="Blanchet N."/>
            <person name="Boniface M.C."/>
            <person name="Brunel D."/>
            <person name="Catrice O."/>
            <person name="Chaidir N."/>
            <person name="Claudel C."/>
            <person name="Donnadieu C."/>
            <person name="Faraut T."/>
            <person name="Fievet G."/>
            <person name="Helmstetter N."/>
            <person name="King M."/>
            <person name="Knapp S.J."/>
            <person name="Lai Z."/>
            <person name="Le Paslier M.C."/>
            <person name="Lippi Y."/>
            <person name="Lorenzon L."/>
            <person name="Mandel J.R."/>
            <person name="Marage G."/>
            <person name="Marchand G."/>
            <person name="Marquand E."/>
            <person name="Bret-Mestries E."/>
            <person name="Morien E."/>
            <person name="Nambeesan S."/>
            <person name="Nguyen T."/>
            <person name="Pegot-Espagnet P."/>
            <person name="Pouilly N."/>
            <person name="Raftis F."/>
            <person name="Sallet E."/>
            <person name="Schiex T."/>
            <person name="Thomas J."/>
            <person name="Vandecasteele C."/>
            <person name="Vares D."/>
            <person name="Vear F."/>
            <person name="Vautrin S."/>
            <person name="Crespi M."/>
            <person name="Mangin B."/>
            <person name="Burke J.M."/>
            <person name="Salse J."/>
            <person name="Munos S."/>
            <person name="Vincourt P."/>
            <person name="Rieseberg L.H."/>
            <person name="Langlade N.B."/>
        </authorList>
    </citation>
    <scope>NUCLEOTIDE SEQUENCE [LARGE SCALE GENOMIC DNA]</scope>
    <source>
        <strain evidence="5">cv. SF193</strain>
    </source>
</reference>
<dbReference type="EC" id="5.2.1.8" evidence="2"/>
<keyword evidence="2 4" id="KW-0413">Isomerase</keyword>
<dbReference type="PRINTS" id="PR00153">
    <property type="entry name" value="CSAPPISMRASE"/>
</dbReference>
<dbReference type="SUPFAM" id="SSF50891">
    <property type="entry name" value="Cyclophilin-like"/>
    <property type="match status" value="1"/>
</dbReference>
<dbReference type="Pfam" id="PF00160">
    <property type="entry name" value="Pro_isomerase"/>
    <property type="match status" value="1"/>
</dbReference>
<dbReference type="InterPro" id="IPR002130">
    <property type="entry name" value="Cyclophilin-type_PPIase_dom"/>
</dbReference>